<organism evidence="1">
    <name type="scientific">Pan troglodytes</name>
    <name type="common">Chimpanzee</name>
    <dbReference type="NCBI Taxonomy" id="9598"/>
    <lineage>
        <taxon>Eukaryota</taxon>
        <taxon>Metazoa</taxon>
        <taxon>Chordata</taxon>
        <taxon>Craniata</taxon>
        <taxon>Vertebrata</taxon>
        <taxon>Euteleostomi</taxon>
        <taxon>Mammalia</taxon>
        <taxon>Eutheria</taxon>
        <taxon>Euarchontoglires</taxon>
        <taxon>Primates</taxon>
        <taxon>Haplorrhini</taxon>
        <taxon>Catarrhini</taxon>
        <taxon>Hominidae</taxon>
        <taxon>Pan</taxon>
    </lineage>
</organism>
<dbReference type="SMR" id="A0A2J8QQ80"/>
<accession>A0A2J8QQ80</accession>
<protein>
    <submittedName>
        <fullName evidence="1">ATF7IP isoform 24</fullName>
    </submittedName>
</protein>
<dbReference type="EMBL" id="NBAG03000025">
    <property type="protein sequence ID" value="PNI98426.1"/>
    <property type="molecule type" value="Genomic_DNA"/>
</dbReference>
<feature type="non-terminal residue" evidence="1">
    <location>
        <position position="32"/>
    </location>
</feature>
<comment type="caution">
    <text evidence="1">The sequence shown here is derived from an EMBL/GenBank/DDBJ whole genome shotgun (WGS) entry which is preliminary data.</text>
</comment>
<proteinExistence type="predicted"/>
<evidence type="ECO:0000313" key="1">
    <source>
        <dbReference type="EMBL" id="PNI98426.1"/>
    </source>
</evidence>
<sequence length="32" mass="3839">MDSLEEPQKKVFKARKTMRVSDRQQLEAVYKV</sequence>
<reference evidence="1" key="1">
    <citation type="submission" date="2017-12" db="EMBL/GenBank/DDBJ databases">
        <title>High-resolution comparative analysis of great ape genomes.</title>
        <authorList>
            <person name="Pollen A."/>
            <person name="Hastie A."/>
            <person name="Hormozdiari F."/>
            <person name="Dougherty M."/>
            <person name="Liu R."/>
            <person name="Chaisson M."/>
            <person name="Hoppe E."/>
            <person name="Hill C."/>
            <person name="Pang A."/>
            <person name="Hillier L."/>
            <person name="Baker C."/>
            <person name="Armstrong J."/>
            <person name="Shendure J."/>
            <person name="Paten B."/>
            <person name="Wilson R."/>
            <person name="Chao H."/>
            <person name="Schneider V."/>
            <person name="Ventura M."/>
            <person name="Kronenberg Z."/>
            <person name="Murali S."/>
            <person name="Gordon D."/>
            <person name="Cantsilieris S."/>
            <person name="Munson K."/>
            <person name="Nelson B."/>
            <person name="Raja A."/>
            <person name="Underwood J."/>
            <person name="Diekhans M."/>
            <person name="Fiddes I."/>
            <person name="Haussler D."/>
            <person name="Eichler E."/>
        </authorList>
    </citation>
    <scope>NUCLEOTIDE SEQUENCE [LARGE SCALE GENOMIC DNA]</scope>
    <source>
        <strain evidence="1">Yerkes chimp pedigree #C0471</strain>
    </source>
</reference>
<dbReference type="AlphaFoldDB" id="A0A2J8QQ80"/>
<gene>
    <name evidence="1" type="ORF">CK820_G0019188</name>
</gene>
<name>A0A2J8QQ80_PANTR</name>